<reference evidence="1 2" key="1">
    <citation type="journal article" date="2015" name="Stand. Genomic Sci.">
        <title>Genomic Encyclopedia of Bacterial and Archaeal Type Strains, Phase III: the genomes of soil and plant-associated and newly described type strains.</title>
        <authorList>
            <person name="Whitman W.B."/>
            <person name="Woyke T."/>
            <person name="Klenk H.P."/>
            <person name="Zhou Y."/>
            <person name="Lilburn T.G."/>
            <person name="Beck B.J."/>
            <person name="De Vos P."/>
            <person name="Vandamme P."/>
            <person name="Eisen J.A."/>
            <person name="Garrity G."/>
            <person name="Hugenholtz P."/>
            <person name="Kyrpides N.C."/>
        </authorList>
    </citation>
    <scope>NUCLEOTIDE SEQUENCE [LARGE SCALE GENOMIC DNA]</scope>
    <source>
        <strain evidence="1 2">ASC-9842</strain>
    </source>
</reference>
<sequence>MLAAMYSTDFYSRYPRWLFRESEPTTARLPEQYACHRTGSRVQRAQDQLMRPQALDVARFDKERFTGLFDQWRAQIRDGETTATYDTWLELRYLEPGSSHTYKQGAVVFDLIHGVVYEVRTRDRLRRPFRVQLDHELPYVSFRDTANAFDFPWVAFPKVFTQADLMSLRRVY</sequence>
<comment type="caution">
    <text evidence="1">The sequence shown here is derived from an EMBL/GenBank/DDBJ whole genome shotgun (WGS) entry which is preliminary data.</text>
</comment>
<protein>
    <submittedName>
        <fullName evidence="1">Uncharacterized protein</fullName>
    </submittedName>
</protein>
<accession>A0A4Q7R9Q8</accession>
<name>A0A4Q7R9Q8_9BURK</name>
<dbReference type="Proteomes" id="UP000291078">
    <property type="component" value="Unassembled WGS sequence"/>
</dbReference>
<evidence type="ECO:0000313" key="1">
    <source>
        <dbReference type="EMBL" id="RZT29077.1"/>
    </source>
</evidence>
<organism evidence="1 2">
    <name type="scientific">Cupriavidus agavae</name>
    <dbReference type="NCBI Taxonomy" id="1001822"/>
    <lineage>
        <taxon>Bacteria</taxon>
        <taxon>Pseudomonadati</taxon>
        <taxon>Pseudomonadota</taxon>
        <taxon>Betaproteobacteria</taxon>
        <taxon>Burkholderiales</taxon>
        <taxon>Burkholderiaceae</taxon>
        <taxon>Cupriavidus</taxon>
    </lineage>
</organism>
<evidence type="ECO:0000313" key="2">
    <source>
        <dbReference type="Proteomes" id="UP000291078"/>
    </source>
</evidence>
<dbReference type="AlphaFoldDB" id="A0A4Q7R9Q8"/>
<gene>
    <name evidence="1" type="ORF">EV147_5039</name>
</gene>
<dbReference type="OrthoDB" id="8961658at2"/>
<dbReference type="EMBL" id="SGXM01000013">
    <property type="protein sequence ID" value="RZT29077.1"/>
    <property type="molecule type" value="Genomic_DNA"/>
</dbReference>
<proteinExistence type="predicted"/>
<keyword evidence="2" id="KW-1185">Reference proteome</keyword>